<dbReference type="RefSeq" id="WP_187564386.1">
    <property type="nucleotide sequence ID" value="NZ_JACGWS010000019.1"/>
</dbReference>
<comment type="caution">
    <text evidence="1">The sequence shown here is derived from an EMBL/GenBank/DDBJ whole genome shotgun (WGS) entry which is preliminary data.</text>
</comment>
<sequence>MKKKNLKALTLKKKTVSDLQEIIRGGADASGALSCKPADPEPVTRLGQGGCRDTRVNWCDSRFGGCQSYYCG</sequence>
<dbReference type="EMBL" id="JACGWS010000019">
    <property type="protein sequence ID" value="MBC8757344.1"/>
    <property type="molecule type" value="Genomic_DNA"/>
</dbReference>
<dbReference type="Proteomes" id="UP000619238">
    <property type="component" value="Unassembled WGS sequence"/>
</dbReference>
<protein>
    <recommendedName>
        <fullName evidence="3">Natural product</fullName>
    </recommendedName>
</protein>
<evidence type="ECO:0000313" key="1">
    <source>
        <dbReference type="EMBL" id="MBC8757344.1"/>
    </source>
</evidence>
<evidence type="ECO:0000313" key="2">
    <source>
        <dbReference type="Proteomes" id="UP000619238"/>
    </source>
</evidence>
<gene>
    <name evidence="1" type="ORF">H2O64_21930</name>
</gene>
<proteinExistence type="predicted"/>
<evidence type="ECO:0008006" key="3">
    <source>
        <dbReference type="Google" id="ProtNLM"/>
    </source>
</evidence>
<accession>A0ABR7QFM5</accession>
<keyword evidence="2" id="KW-1185">Reference proteome</keyword>
<name>A0ABR7QFM5_9FLAO</name>
<reference evidence="1 2" key="1">
    <citation type="submission" date="2020-07" db="EMBL/GenBank/DDBJ databases">
        <title>Description of Kordia aestuariivivens sp. nov., isolated from a tidal flat.</title>
        <authorList>
            <person name="Park S."/>
            <person name="Yoon J.-H."/>
        </authorList>
    </citation>
    <scope>NUCLEOTIDE SEQUENCE [LARGE SCALE GENOMIC DNA]</scope>
    <source>
        <strain evidence="1 2">YSTF-M3</strain>
    </source>
</reference>
<organism evidence="1 2">
    <name type="scientific">Kordia aestuariivivens</name>
    <dbReference type="NCBI Taxonomy" id="2759037"/>
    <lineage>
        <taxon>Bacteria</taxon>
        <taxon>Pseudomonadati</taxon>
        <taxon>Bacteroidota</taxon>
        <taxon>Flavobacteriia</taxon>
        <taxon>Flavobacteriales</taxon>
        <taxon>Flavobacteriaceae</taxon>
        <taxon>Kordia</taxon>
    </lineage>
</organism>